<reference evidence="3" key="1">
    <citation type="submission" date="2022-07" db="EMBL/GenBank/DDBJ databases">
        <title>Fungi with potential for degradation of polypropylene.</title>
        <authorList>
            <person name="Gostincar C."/>
        </authorList>
    </citation>
    <scope>NUCLEOTIDE SEQUENCE</scope>
    <source>
        <strain evidence="3">EXF-13308</strain>
    </source>
</reference>
<dbReference type="PROSITE" id="PS00455">
    <property type="entry name" value="AMP_BINDING"/>
    <property type="match status" value="1"/>
</dbReference>
<accession>A0AA38R530</accession>
<evidence type="ECO:0000313" key="3">
    <source>
        <dbReference type="EMBL" id="KAJ9137488.1"/>
    </source>
</evidence>
<evidence type="ECO:0000259" key="2">
    <source>
        <dbReference type="Pfam" id="PF13193"/>
    </source>
</evidence>
<dbReference type="InterPro" id="IPR025110">
    <property type="entry name" value="AMP-bd_C"/>
</dbReference>
<dbReference type="EMBL" id="JANBVO010000034">
    <property type="protein sequence ID" value="KAJ9137488.1"/>
    <property type="molecule type" value="Genomic_DNA"/>
</dbReference>
<dbReference type="SUPFAM" id="SSF56801">
    <property type="entry name" value="Acetyl-CoA synthetase-like"/>
    <property type="match status" value="1"/>
</dbReference>
<evidence type="ECO:0000259" key="1">
    <source>
        <dbReference type="Pfam" id="PF00501"/>
    </source>
</evidence>
<organism evidence="3 4">
    <name type="scientific">Pleurostoma richardsiae</name>
    <dbReference type="NCBI Taxonomy" id="41990"/>
    <lineage>
        <taxon>Eukaryota</taxon>
        <taxon>Fungi</taxon>
        <taxon>Dikarya</taxon>
        <taxon>Ascomycota</taxon>
        <taxon>Pezizomycotina</taxon>
        <taxon>Sordariomycetes</taxon>
        <taxon>Sordariomycetidae</taxon>
        <taxon>Calosphaeriales</taxon>
        <taxon>Pleurostomataceae</taxon>
        <taxon>Pleurostoma</taxon>
    </lineage>
</organism>
<evidence type="ECO:0000313" key="4">
    <source>
        <dbReference type="Proteomes" id="UP001174694"/>
    </source>
</evidence>
<dbReference type="Proteomes" id="UP001174694">
    <property type="component" value="Unassembled WGS sequence"/>
</dbReference>
<feature type="domain" description="AMP-dependent synthetase/ligase" evidence="1">
    <location>
        <begin position="52"/>
        <end position="463"/>
    </location>
</feature>
<dbReference type="InterPro" id="IPR045851">
    <property type="entry name" value="AMP-bd_C_sf"/>
</dbReference>
<comment type="caution">
    <text evidence="3">The sequence shown here is derived from an EMBL/GenBank/DDBJ whole genome shotgun (WGS) entry which is preliminary data.</text>
</comment>
<dbReference type="Gene3D" id="3.30.300.30">
    <property type="match status" value="1"/>
</dbReference>
<dbReference type="PANTHER" id="PTHR24096">
    <property type="entry name" value="LONG-CHAIN-FATTY-ACID--COA LIGASE"/>
    <property type="match status" value="1"/>
</dbReference>
<dbReference type="AlphaFoldDB" id="A0AA38R530"/>
<gene>
    <name evidence="3" type="ORF">NKR23_g9061</name>
</gene>
<dbReference type="GO" id="GO:0016405">
    <property type="term" value="F:CoA-ligase activity"/>
    <property type="evidence" value="ECO:0007669"/>
    <property type="project" value="TreeGrafter"/>
</dbReference>
<feature type="domain" description="AMP-binding enzyme C-terminal" evidence="2">
    <location>
        <begin position="524"/>
        <end position="611"/>
    </location>
</feature>
<dbReference type="Pfam" id="PF13193">
    <property type="entry name" value="AMP-binding_C"/>
    <property type="match status" value="1"/>
</dbReference>
<keyword evidence="3" id="KW-0436">Ligase</keyword>
<dbReference type="Gene3D" id="3.40.50.12780">
    <property type="entry name" value="N-terminal domain of ligase-like"/>
    <property type="match status" value="1"/>
</dbReference>
<dbReference type="GO" id="GO:0019748">
    <property type="term" value="P:secondary metabolic process"/>
    <property type="evidence" value="ECO:0007669"/>
    <property type="project" value="TreeGrafter"/>
</dbReference>
<dbReference type="Pfam" id="PF00501">
    <property type="entry name" value="AMP-binding"/>
    <property type="match status" value="1"/>
</dbReference>
<proteinExistence type="predicted"/>
<dbReference type="InterPro" id="IPR042099">
    <property type="entry name" value="ANL_N_sf"/>
</dbReference>
<dbReference type="PANTHER" id="PTHR24096:SF295">
    <property type="entry name" value="ACETYL-COA SYNTHETASE-LIKE PROTEIN"/>
    <property type="match status" value="1"/>
</dbReference>
<dbReference type="InterPro" id="IPR000873">
    <property type="entry name" value="AMP-dep_synth/lig_dom"/>
</dbReference>
<sequence>MSHSAAAGDAVAYAVTPAGSLPEGNTFDWVFSNPYQHESSFALPTHRLTPTEGDRPIFVDTKSNRPLTYQQLKSDALALSGGLLSLGLDPNDVHKLPPTPSCAGPEVAPVVLVQLPNCLPFATILLGTFASGLTATLVSPALTSEEISWILQNSRPSVIFTAKSCLPAMQGALQKQEDKAFFDRVAFFTVDVKEDAYPNHTATTPSDWKALLKTATSPRSTSTPILSPKTRTAVILWSSGTSGRSKGVLLSHHSLNFNCAALWHDADFFQGQQQRWLGYVPFYHVFGLCNIMLLAVCAGATVYTMPAFSLDGVLSTIPRQQITYLHMAPPVAVMLAKAAAVEPYAKRDEKGKNAFASVVAGVTGGAPLGHEVVVQVYHRLGFRVRLGYGLSETCSTTVQRGTSEEDMHAQVGDSGRPHWGVEVMIAQSGGDDESPVGKLPAPAAVDTEGEILIRSPGLMTAYLPPGGLSPGSVPEMSATTDAMTPDGWFRTGDVGTLNADGRLHITDRLKELIKVRAFQVAPAELEALLCSSEDVADAGVVGIHDKSEATEWPRAFVVPGRGRAAGFPQKGDLEALAQELKELVEQKTARYKWLQGGIVFVEQIPKSPSGKILRRVLRDGGVSGVEVPLYERKRRDVKL</sequence>
<protein>
    <submittedName>
        <fullName evidence="3">4-coumarate--CoA ligase</fullName>
    </submittedName>
</protein>
<dbReference type="InterPro" id="IPR020845">
    <property type="entry name" value="AMP-binding_CS"/>
</dbReference>
<name>A0AA38R530_9PEZI</name>
<keyword evidence="4" id="KW-1185">Reference proteome</keyword>